<keyword evidence="9" id="KW-1185">Reference proteome</keyword>
<evidence type="ECO:0000256" key="4">
    <source>
        <dbReference type="ARBA" id="ARBA00023002"/>
    </source>
</evidence>
<evidence type="ECO:0000313" key="8">
    <source>
        <dbReference type="EMBL" id="KAK3197155.1"/>
    </source>
</evidence>
<protein>
    <recommendedName>
        <fullName evidence="7">Prolyl 4-hydroxylase alpha subunit domain-containing protein</fullName>
    </recommendedName>
</protein>
<evidence type="ECO:0000256" key="1">
    <source>
        <dbReference type="ARBA" id="ARBA00001961"/>
    </source>
</evidence>
<evidence type="ECO:0000256" key="5">
    <source>
        <dbReference type="ARBA" id="ARBA00023004"/>
    </source>
</evidence>
<dbReference type="InterPro" id="IPR045054">
    <property type="entry name" value="P4HA-like"/>
</dbReference>
<dbReference type="GO" id="GO:0004656">
    <property type="term" value="F:procollagen-proline 4-dioxygenase activity"/>
    <property type="evidence" value="ECO:0007669"/>
    <property type="project" value="TreeGrafter"/>
</dbReference>
<dbReference type="Proteomes" id="UP001280581">
    <property type="component" value="Unassembled WGS sequence"/>
</dbReference>
<keyword evidence="2" id="KW-0479">Metal-binding</keyword>
<keyword evidence="6" id="KW-0812">Transmembrane</keyword>
<reference evidence="8 9" key="1">
    <citation type="submission" date="2021-02" db="EMBL/GenBank/DDBJ databases">
        <title>Genome assembly of Pseudopithomyces chartarum.</title>
        <authorList>
            <person name="Jauregui R."/>
            <person name="Singh J."/>
            <person name="Voisey C."/>
        </authorList>
    </citation>
    <scope>NUCLEOTIDE SEQUENCE [LARGE SCALE GENOMIC DNA]</scope>
    <source>
        <strain evidence="8 9">AGR01</strain>
    </source>
</reference>
<accession>A0AAN6LL11</accession>
<dbReference type="Pfam" id="PF13640">
    <property type="entry name" value="2OG-FeII_Oxy_3"/>
    <property type="match status" value="1"/>
</dbReference>
<dbReference type="GO" id="GO:0005783">
    <property type="term" value="C:endoplasmic reticulum"/>
    <property type="evidence" value="ECO:0007669"/>
    <property type="project" value="TreeGrafter"/>
</dbReference>
<dbReference type="PANTHER" id="PTHR10869">
    <property type="entry name" value="PROLYL 4-HYDROXYLASE ALPHA SUBUNIT"/>
    <property type="match status" value="1"/>
</dbReference>
<evidence type="ECO:0000259" key="7">
    <source>
        <dbReference type="SMART" id="SM00702"/>
    </source>
</evidence>
<dbReference type="Gene3D" id="2.60.120.620">
    <property type="entry name" value="q2cbj1_9rhob like domain"/>
    <property type="match status" value="1"/>
</dbReference>
<sequence>MTTRSSLSLSLILQYFVLGVLAYILAGAPLLTILTGSTGEVRKSRAGYARPPPLSAEKASSLVVPEGNLSCGEHAFRGVHVLSREPLVVYLEGFLSEDEVRHVVESSEPHFTPSTVWNSGVERLDPTVRLSHKAAVPRSPAVRCIEERARAFQGWRPYVFVEKLWAQKYGPGGHYNYHYDWAHAIRGAGRVSSFMVWLGDECEGGGTSFPRLEKPVDKGWCRFIECGLDGEQKEGEELDEEMETGVTFRPIRGNAVYWENIKADGTGYEESWHAGLPVKSGTKIGLNIWSWLQEGYEPQKSAGPNARDG</sequence>
<comment type="caution">
    <text evidence="8">The sequence shown here is derived from an EMBL/GenBank/DDBJ whole genome shotgun (WGS) entry which is preliminary data.</text>
</comment>
<feature type="domain" description="Prolyl 4-hydroxylase alpha subunit" evidence="7">
    <location>
        <begin position="86"/>
        <end position="291"/>
    </location>
</feature>
<dbReference type="InterPro" id="IPR044862">
    <property type="entry name" value="Pro_4_hyd_alph_FE2OG_OXY"/>
</dbReference>
<keyword evidence="6" id="KW-1133">Transmembrane helix</keyword>
<dbReference type="FunFam" id="2.60.120.620:FF:000027">
    <property type="entry name" value="Oxidoreductase, 2OG-Fe(II) oxygenase family family"/>
    <property type="match status" value="1"/>
</dbReference>
<dbReference type="PANTHER" id="PTHR10869:SF246">
    <property type="entry name" value="TRANSMEMBRANE PROLYL 4-HYDROXYLASE"/>
    <property type="match status" value="1"/>
</dbReference>
<name>A0AAN6LL11_9PLEO</name>
<dbReference type="EMBL" id="WVTA01000021">
    <property type="protein sequence ID" value="KAK3197155.1"/>
    <property type="molecule type" value="Genomic_DNA"/>
</dbReference>
<keyword evidence="6" id="KW-0472">Membrane</keyword>
<organism evidence="8 9">
    <name type="scientific">Pseudopithomyces chartarum</name>
    <dbReference type="NCBI Taxonomy" id="1892770"/>
    <lineage>
        <taxon>Eukaryota</taxon>
        <taxon>Fungi</taxon>
        <taxon>Dikarya</taxon>
        <taxon>Ascomycota</taxon>
        <taxon>Pezizomycotina</taxon>
        <taxon>Dothideomycetes</taxon>
        <taxon>Pleosporomycetidae</taxon>
        <taxon>Pleosporales</taxon>
        <taxon>Massarineae</taxon>
        <taxon>Didymosphaeriaceae</taxon>
        <taxon>Pseudopithomyces</taxon>
    </lineage>
</organism>
<evidence type="ECO:0000256" key="3">
    <source>
        <dbReference type="ARBA" id="ARBA00022964"/>
    </source>
</evidence>
<dbReference type="GO" id="GO:0031418">
    <property type="term" value="F:L-ascorbic acid binding"/>
    <property type="evidence" value="ECO:0007669"/>
    <property type="project" value="InterPro"/>
</dbReference>
<evidence type="ECO:0000313" key="9">
    <source>
        <dbReference type="Proteomes" id="UP001280581"/>
    </source>
</evidence>
<dbReference type="SMART" id="SM00702">
    <property type="entry name" value="P4Hc"/>
    <property type="match status" value="1"/>
</dbReference>
<evidence type="ECO:0000256" key="6">
    <source>
        <dbReference type="SAM" id="Phobius"/>
    </source>
</evidence>
<dbReference type="InterPro" id="IPR006620">
    <property type="entry name" value="Pro_4_hyd_alph"/>
</dbReference>
<keyword evidence="3" id="KW-0223">Dioxygenase</keyword>
<keyword evidence="4" id="KW-0560">Oxidoreductase</keyword>
<gene>
    <name evidence="8" type="ORF">GRF29_1536g860273</name>
</gene>
<dbReference type="GO" id="GO:0005506">
    <property type="term" value="F:iron ion binding"/>
    <property type="evidence" value="ECO:0007669"/>
    <property type="project" value="InterPro"/>
</dbReference>
<dbReference type="AlphaFoldDB" id="A0AAN6LL11"/>
<comment type="cofactor">
    <cofactor evidence="1">
        <name>L-ascorbate</name>
        <dbReference type="ChEBI" id="CHEBI:38290"/>
    </cofactor>
</comment>
<keyword evidence="5" id="KW-0408">Iron</keyword>
<feature type="transmembrane region" description="Helical" evidence="6">
    <location>
        <begin position="12"/>
        <end position="35"/>
    </location>
</feature>
<evidence type="ECO:0000256" key="2">
    <source>
        <dbReference type="ARBA" id="ARBA00022723"/>
    </source>
</evidence>
<proteinExistence type="predicted"/>